<accession>A0A562P1G2</accession>
<reference evidence="1 2" key="1">
    <citation type="journal article" date="2015" name="Stand. Genomic Sci.">
        <title>Genomic Encyclopedia of Bacterial and Archaeal Type Strains, Phase III: the genomes of soil and plant-associated and newly described type strains.</title>
        <authorList>
            <person name="Whitman W.B."/>
            <person name="Woyke T."/>
            <person name="Klenk H.P."/>
            <person name="Zhou Y."/>
            <person name="Lilburn T.G."/>
            <person name="Beck B.J."/>
            <person name="De Vos P."/>
            <person name="Vandamme P."/>
            <person name="Eisen J.A."/>
            <person name="Garrity G."/>
            <person name="Hugenholtz P."/>
            <person name="Kyrpides N.C."/>
        </authorList>
    </citation>
    <scope>NUCLEOTIDE SEQUENCE [LARGE SCALE GENOMIC DNA]</scope>
    <source>
        <strain evidence="1 2">CGMCC 1.5364</strain>
    </source>
</reference>
<name>A0A562P1G2_9RHOB</name>
<evidence type="ECO:0000313" key="1">
    <source>
        <dbReference type="EMBL" id="TWI38239.1"/>
    </source>
</evidence>
<protein>
    <submittedName>
        <fullName evidence="1">Uncharacterized protein</fullName>
    </submittedName>
</protein>
<keyword evidence="2" id="KW-1185">Reference proteome</keyword>
<organism evidence="1 2">
    <name type="scientific">Paracoccus sulfuroxidans</name>
    <dbReference type="NCBI Taxonomy" id="384678"/>
    <lineage>
        <taxon>Bacteria</taxon>
        <taxon>Pseudomonadati</taxon>
        <taxon>Pseudomonadota</taxon>
        <taxon>Alphaproteobacteria</taxon>
        <taxon>Rhodobacterales</taxon>
        <taxon>Paracoccaceae</taxon>
        <taxon>Paracoccus</taxon>
    </lineage>
</organism>
<sequence length="105" mass="11390">MFKGQKMVSKVIRRPVFIGEIADATREKVVLNGGTLDASKVSNAVRRETAAIVKGGFVKLVRISGRVAVHTGPFPLDDFDDAETVFVSAYDKETGVITVILPSQR</sequence>
<evidence type="ECO:0000313" key="2">
    <source>
        <dbReference type="Proteomes" id="UP000316225"/>
    </source>
</evidence>
<dbReference type="EMBL" id="VLKU01000001">
    <property type="protein sequence ID" value="TWI38239.1"/>
    <property type="molecule type" value="Genomic_DNA"/>
</dbReference>
<proteinExistence type="predicted"/>
<gene>
    <name evidence="1" type="ORF">IQ24_00377</name>
</gene>
<comment type="caution">
    <text evidence="1">The sequence shown here is derived from an EMBL/GenBank/DDBJ whole genome shotgun (WGS) entry which is preliminary data.</text>
</comment>
<dbReference type="AlphaFoldDB" id="A0A562P1G2"/>
<dbReference type="Proteomes" id="UP000316225">
    <property type="component" value="Unassembled WGS sequence"/>
</dbReference>